<keyword evidence="1 2" id="KW-0103">Bromodomain</keyword>
<dbReference type="PROSITE" id="PS50014">
    <property type="entry name" value="BROMODOMAIN_2"/>
    <property type="match status" value="1"/>
</dbReference>
<dbReference type="Gene3D" id="1.20.920.10">
    <property type="entry name" value="Bromodomain-like"/>
    <property type="match status" value="1"/>
</dbReference>
<reference evidence="5 6" key="1">
    <citation type="submission" date="2024-10" db="EMBL/GenBank/DDBJ databases">
        <title>Updated reference genomes for cyclostephanoid diatoms.</title>
        <authorList>
            <person name="Roberts W.R."/>
            <person name="Alverson A.J."/>
        </authorList>
    </citation>
    <scope>NUCLEOTIDE SEQUENCE [LARGE SCALE GENOMIC DNA]</scope>
    <source>
        <strain evidence="5 6">AJA232-27</strain>
    </source>
</reference>
<dbReference type="CDD" id="cd04369">
    <property type="entry name" value="Bromodomain"/>
    <property type="match status" value="1"/>
</dbReference>
<evidence type="ECO:0000259" key="4">
    <source>
        <dbReference type="PROSITE" id="PS50014"/>
    </source>
</evidence>
<feature type="region of interest" description="Disordered" evidence="3">
    <location>
        <begin position="55"/>
        <end position="86"/>
    </location>
</feature>
<organism evidence="5 6">
    <name type="scientific">Discostella pseudostelligera</name>
    <dbReference type="NCBI Taxonomy" id="259834"/>
    <lineage>
        <taxon>Eukaryota</taxon>
        <taxon>Sar</taxon>
        <taxon>Stramenopiles</taxon>
        <taxon>Ochrophyta</taxon>
        <taxon>Bacillariophyta</taxon>
        <taxon>Coscinodiscophyceae</taxon>
        <taxon>Thalassiosirophycidae</taxon>
        <taxon>Stephanodiscales</taxon>
        <taxon>Stephanodiscaceae</taxon>
        <taxon>Discostella</taxon>
    </lineage>
</organism>
<evidence type="ECO:0000256" key="1">
    <source>
        <dbReference type="ARBA" id="ARBA00023117"/>
    </source>
</evidence>
<feature type="compositionally biased region" description="Low complexity" evidence="3">
    <location>
        <begin position="55"/>
        <end position="75"/>
    </location>
</feature>
<feature type="region of interest" description="Disordered" evidence="3">
    <location>
        <begin position="328"/>
        <end position="347"/>
    </location>
</feature>
<dbReference type="SUPFAM" id="SSF47370">
    <property type="entry name" value="Bromodomain"/>
    <property type="match status" value="1"/>
</dbReference>
<dbReference type="Pfam" id="PF00439">
    <property type="entry name" value="Bromodomain"/>
    <property type="match status" value="1"/>
</dbReference>
<name>A0ABD3N8M7_9STRA</name>
<evidence type="ECO:0000313" key="6">
    <source>
        <dbReference type="Proteomes" id="UP001530293"/>
    </source>
</evidence>
<proteinExistence type="predicted"/>
<dbReference type="InterPro" id="IPR001487">
    <property type="entry name" value="Bromodomain"/>
</dbReference>
<dbReference type="PRINTS" id="PR00503">
    <property type="entry name" value="BROMODOMAIN"/>
</dbReference>
<feature type="region of interest" description="Disordered" evidence="3">
    <location>
        <begin position="271"/>
        <end position="296"/>
    </location>
</feature>
<protein>
    <recommendedName>
        <fullName evidence="4">Bromo domain-containing protein</fullName>
    </recommendedName>
</protein>
<feature type="non-terminal residue" evidence="5">
    <location>
        <position position="1"/>
    </location>
</feature>
<comment type="caution">
    <text evidence="5">The sequence shown here is derived from an EMBL/GenBank/DDBJ whole genome shotgun (WGS) entry which is preliminary data.</text>
</comment>
<dbReference type="PANTHER" id="PTHR45926">
    <property type="entry name" value="OSJNBA0053K19.4 PROTEIN"/>
    <property type="match status" value="1"/>
</dbReference>
<evidence type="ECO:0000256" key="2">
    <source>
        <dbReference type="PROSITE-ProRule" id="PRU00035"/>
    </source>
</evidence>
<sequence>DAATSPSDSDQHKRIEGQLQSLLSSLQEREPLDASYESLLPASFRKHAKACVTISKAGGSSSSQKSSQSIGGDSKQQNKKSNILPADVKLHRRLNANLRGIVEKYASTPAGWRRKPNTRRIDVDFGSSQSEKAAGGDATTTSTRNNNDEKIESMLRAAFALRESKEHEQRDLVNATLKAENSKLYRSWGYTPEGGAGMGMGGAPPMMGLPPFEEVSIRKKKLDGIVKQLRDKEKGASERAKWTRIAAKGKEFVRCFILHPESTAEAILSEFQPPSPPHITSNAATPDPRSASLGGKRKRAVFVDPERDRLDQIEEARKREKVLRDRLEREDAENKRQMIKEREEAERRERALETPRDALKRLYEPIFTALWDMEFASLGNTNPFRMVIDKSTCADMGLHDYCDVIKKPMNLTYIQTKVNNKSYETLQEFLEDVDLIAKNALQYNVIPSDPYHIAAKEFRRKFRKMAKPLVQSLTKGMATEK</sequence>
<accession>A0ABD3N8M7</accession>
<dbReference type="SMART" id="SM00297">
    <property type="entry name" value="BROMO"/>
    <property type="match status" value="1"/>
</dbReference>
<feature type="domain" description="Bromo" evidence="4">
    <location>
        <begin position="376"/>
        <end position="451"/>
    </location>
</feature>
<feature type="region of interest" description="Disordered" evidence="3">
    <location>
        <begin position="111"/>
        <end position="145"/>
    </location>
</feature>
<dbReference type="AlphaFoldDB" id="A0ABD3N8M7"/>
<evidence type="ECO:0000256" key="3">
    <source>
        <dbReference type="SAM" id="MobiDB-lite"/>
    </source>
</evidence>
<dbReference type="InterPro" id="IPR036427">
    <property type="entry name" value="Bromodomain-like_sf"/>
</dbReference>
<gene>
    <name evidence="5" type="ORF">ACHAWU_005558</name>
</gene>
<keyword evidence="6" id="KW-1185">Reference proteome</keyword>
<evidence type="ECO:0000313" key="5">
    <source>
        <dbReference type="EMBL" id="KAL3772381.1"/>
    </source>
</evidence>
<dbReference type="Proteomes" id="UP001530293">
    <property type="component" value="Unassembled WGS sequence"/>
</dbReference>
<dbReference type="EMBL" id="JALLBG020000011">
    <property type="protein sequence ID" value="KAL3772381.1"/>
    <property type="molecule type" value="Genomic_DNA"/>
</dbReference>